<reference evidence="3 4" key="1">
    <citation type="journal article" date="2017" name="Nat. Ecol. Evol.">
        <title>Scallop genome provides insights into evolution of bilaterian karyotype and development.</title>
        <authorList>
            <person name="Wang S."/>
            <person name="Zhang J."/>
            <person name="Jiao W."/>
            <person name="Li J."/>
            <person name="Xun X."/>
            <person name="Sun Y."/>
            <person name="Guo X."/>
            <person name="Huan P."/>
            <person name="Dong B."/>
            <person name="Zhang L."/>
            <person name="Hu X."/>
            <person name="Sun X."/>
            <person name="Wang J."/>
            <person name="Zhao C."/>
            <person name="Wang Y."/>
            <person name="Wang D."/>
            <person name="Huang X."/>
            <person name="Wang R."/>
            <person name="Lv J."/>
            <person name="Li Y."/>
            <person name="Zhang Z."/>
            <person name="Liu B."/>
            <person name="Lu W."/>
            <person name="Hui Y."/>
            <person name="Liang J."/>
            <person name="Zhou Z."/>
            <person name="Hou R."/>
            <person name="Li X."/>
            <person name="Liu Y."/>
            <person name="Li H."/>
            <person name="Ning X."/>
            <person name="Lin Y."/>
            <person name="Zhao L."/>
            <person name="Xing Q."/>
            <person name="Dou J."/>
            <person name="Li Y."/>
            <person name="Mao J."/>
            <person name="Guo H."/>
            <person name="Dou H."/>
            <person name="Li T."/>
            <person name="Mu C."/>
            <person name="Jiang W."/>
            <person name="Fu Q."/>
            <person name="Fu X."/>
            <person name="Miao Y."/>
            <person name="Liu J."/>
            <person name="Yu Q."/>
            <person name="Li R."/>
            <person name="Liao H."/>
            <person name="Li X."/>
            <person name="Kong Y."/>
            <person name="Jiang Z."/>
            <person name="Chourrout D."/>
            <person name="Li R."/>
            <person name="Bao Z."/>
        </authorList>
    </citation>
    <scope>NUCLEOTIDE SEQUENCE [LARGE SCALE GENOMIC DNA]</scope>
    <source>
        <strain evidence="3 4">PY_sf001</strain>
    </source>
</reference>
<dbReference type="InterPro" id="IPR008011">
    <property type="entry name" value="Complex1_LYR_dom"/>
</dbReference>
<evidence type="ECO:0000256" key="1">
    <source>
        <dbReference type="ARBA" id="ARBA00009508"/>
    </source>
</evidence>
<comment type="similarity">
    <text evidence="1">Belongs to the complex I LYR family.</text>
</comment>
<dbReference type="OrthoDB" id="275715at2759"/>
<gene>
    <name evidence="3" type="ORF">KP79_PYT06286</name>
</gene>
<dbReference type="CDD" id="cd20261">
    <property type="entry name" value="Complex1_LYR_LYRM1"/>
    <property type="match status" value="1"/>
</dbReference>
<proteinExistence type="inferred from homology"/>
<protein>
    <submittedName>
        <fullName evidence="3">LYR motif-containing protein 1</fullName>
    </submittedName>
</protein>
<dbReference type="InterPro" id="IPR045294">
    <property type="entry name" value="Complex1_LYR_LYRM1"/>
</dbReference>
<dbReference type="InterPro" id="IPR040330">
    <property type="entry name" value="LYRM1"/>
</dbReference>
<dbReference type="EMBL" id="NEDP02002665">
    <property type="protein sequence ID" value="OWF50309.1"/>
    <property type="molecule type" value="Genomic_DNA"/>
</dbReference>
<comment type="caution">
    <text evidence="3">The sequence shown here is derived from an EMBL/GenBank/DDBJ whole genome shotgun (WGS) entry which is preliminary data.</text>
</comment>
<dbReference type="PANTHER" id="PTHR14273">
    <property type="entry name" value="LYR MOTIF-CONTAINING PROTEIN 1"/>
    <property type="match status" value="1"/>
</dbReference>
<evidence type="ECO:0000313" key="4">
    <source>
        <dbReference type="Proteomes" id="UP000242188"/>
    </source>
</evidence>
<evidence type="ECO:0000259" key="2">
    <source>
        <dbReference type="Pfam" id="PF05347"/>
    </source>
</evidence>
<accession>A0A210QNJ2</accession>
<name>A0A210QNJ2_MIZYE</name>
<dbReference type="PANTHER" id="PTHR14273:SF0">
    <property type="entry name" value="LYR MOTIF-CONTAINING PROTEIN 1"/>
    <property type="match status" value="1"/>
</dbReference>
<evidence type="ECO:0000313" key="3">
    <source>
        <dbReference type="EMBL" id="OWF50309.1"/>
    </source>
</evidence>
<organism evidence="3 4">
    <name type="scientific">Mizuhopecten yessoensis</name>
    <name type="common">Japanese scallop</name>
    <name type="synonym">Patinopecten yessoensis</name>
    <dbReference type="NCBI Taxonomy" id="6573"/>
    <lineage>
        <taxon>Eukaryota</taxon>
        <taxon>Metazoa</taxon>
        <taxon>Spiralia</taxon>
        <taxon>Lophotrochozoa</taxon>
        <taxon>Mollusca</taxon>
        <taxon>Bivalvia</taxon>
        <taxon>Autobranchia</taxon>
        <taxon>Pteriomorphia</taxon>
        <taxon>Pectinida</taxon>
        <taxon>Pectinoidea</taxon>
        <taxon>Pectinidae</taxon>
        <taxon>Mizuhopecten</taxon>
    </lineage>
</organism>
<dbReference type="GO" id="GO:0005739">
    <property type="term" value="C:mitochondrion"/>
    <property type="evidence" value="ECO:0007669"/>
    <property type="project" value="TreeGrafter"/>
</dbReference>
<dbReference type="Pfam" id="PF05347">
    <property type="entry name" value="Complex1_LYR"/>
    <property type="match status" value="1"/>
</dbReference>
<sequence length="121" mass="14270">MSMRREVLAVYKRALRLANDWGKYASQPEGVLTEKEYIRSESKKLFRKNRYISDDVMIQDHIKEAETRIEMAIHYKTPYPRPVNIPQSVLPPLSAKLKKGQRRSIKQSKPIYLKSYDDIET</sequence>
<feature type="domain" description="Complex 1 LYR protein" evidence="2">
    <location>
        <begin position="5"/>
        <end position="71"/>
    </location>
</feature>
<dbReference type="STRING" id="6573.A0A210QNJ2"/>
<dbReference type="AlphaFoldDB" id="A0A210QNJ2"/>
<keyword evidence="4" id="KW-1185">Reference proteome</keyword>
<dbReference type="Proteomes" id="UP000242188">
    <property type="component" value="Unassembled WGS sequence"/>
</dbReference>